<evidence type="ECO:0000256" key="2">
    <source>
        <dbReference type="ARBA" id="ARBA00022448"/>
    </source>
</evidence>
<comment type="subunit">
    <text evidence="1">Monomer.</text>
</comment>
<keyword evidence="2" id="KW-0813">Transport</keyword>
<evidence type="ECO:0000256" key="4">
    <source>
        <dbReference type="ARBA" id="ARBA00022927"/>
    </source>
</evidence>
<dbReference type="AlphaFoldDB" id="A0A1N6RS14"/>
<evidence type="ECO:0000313" key="6">
    <source>
        <dbReference type="EMBL" id="SIQ31512.1"/>
    </source>
</evidence>
<evidence type="ECO:0000256" key="1">
    <source>
        <dbReference type="ARBA" id="ARBA00011245"/>
    </source>
</evidence>
<feature type="signal peptide" evidence="5">
    <location>
        <begin position="1"/>
        <end position="18"/>
    </location>
</feature>
<protein>
    <submittedName>
        <fullName evidence="6">Outer membrane lipoprotein carrier protein LolA</fullName>
    </submittedName>
</protein>
<gene>
    <name evidence="6" type="ORF">SAMN05421647_103485</name>
</gene>
<dbReference type="InterPro" id="IPR029046">
    <property type="entry name" value="LolA/LolB/LppX"/>
</dbReference>
<dbReference type="Pfam" id="PF03548">
    <property type="entry name" value="LolA"/>
    <property type="match status" value="1"/>
</dbReference>
<keyword evidence="6" id="KW-0449">Lipoprotein</keyword>
<evidence type="ECO:0000256" key="5">
    <source>
        <dbReference type="SAM" id="SignalP"/>
    </source>
</evidence>
<evidence type="ECO:0000313" key="7">
    <source>
        <dbReference type="Proteomes" id="UP000186895"/>
    </source>
</evidence>
<dbReference type="STRING" id="49186.SAMN05421647_103485"/>
<feature type="chain" id="PRO_5013246944" evidence="5">
    <location>
        <begin position="19"/>
        <end position="192"/>
    </location>
</feature>
<dbReference type="SUPFAM" id="SSF89392">
    <property type="entry name" value="Prokaryotic lipoproteins and lipoprotein localization factors"/>
    <property type="match status" value="1"/>
</dbReference>
<dbReference type="InterPro" id="IPR004564">
    <property type="entry name" value="OM_lipoprot_carrier_LolA-like"/>
</dbReference>
<evidence type="ECO:0000256" key="3">
    <source>
        <dbReference type="ARBA" id="ARBA00022729"/>
    </source>
</evidence>
<sequence length="192" mass="21773">MIRLLCLILSLHAPSVLADTTSPSSAVYAEISALMDSHSSLQGRFDQVKYLAALEAEISSSGRFEYEHDKAIRWHTREPIENLLTLTSRGILSEQDGKVLSRLDAQSNPIVSLFSDIFFGVMTADWQRLEHHFEMESWVAGANWHAVLTPRAHEVESIVSRVELQGDRYLREIILHEAGGDWTRIRFSELPQ</sequence>
<accession>A0A1N6RS14</accession>
<keyword evidence="4" id="KW-0653">Protein transport</keyword>
<dbReference type="EMBL" id="FTMN01000003">
    <property type="protein sequence ID" value="SIQ31512.1"/>
    <property type="molecule type" value="Genomic_DNA"/>
</dbReference>
<keyword evidence="3 5" id="KW-0732">Signal</keyword>
<dbReference type="GO" id="GO:0015031">
    <property type="term" value="P:protein transport"/>
    <property type="evidence" value="ECO:0007669"/>
    <property type="project" value="UniProtKB-KW"/>
</dbReference>
<dbReference type="CDD" id="cd16325">
    <property type="entry name" value="LolA"/>
    <property type="match status" value="1"/>
</dbReference>
<keyword evidence="7" id="KW-1185">Reference proteome</keyword>
<dbReference type="Gene3D" id="2.50.20.10">
    <property type="entry name" value="Lipoprotein localisation LolA/LolB/LppX"/>
    <property type="match status" value="1"/>
</dbReference>
<name>A0A1N6RS14_9GAMM</name>
<proteinExistence type="predicted"/>
<organism evidence="6 7">
    <name type="scientific">Marinobacterium stanieri</name>
    <dbReference type="NCBI Taxonomy" id="49186"/>
    <lineage>
        <taxon>Bacteria</taxon>
        <taxon>Pseudomonadati</taxon>
        <taxon>Pseudomonadota</taxon>
        <taxon>Gammaproteobacteria</taxon>
        <taxon>Oceanospirillales</taxon>
        <taxon>Oceanospirillaceae</taxon>
        <taxon>Marinobacterium</taxon>
    </lineage>
</organism>
<reference evidence="7" key="1">
    <citation type="submission" date="2017-01" db="EMBL/GenBank/DDBJ databases">
        <authorList>
            <person name="Varghese N."/>
            <person name="Submissions S."/>
        </authorList>
    </citation>
    <scope>NUCLEOTIDE SEQUENCE [LARGE SCALE GENOMIC DNA]</scope>
    <source>
        <strain evidence="7">DSM 7027</strain>
    </source>
</reference>
<dbReference type="Proteomes" id="UP000186895">
    <property type="component" value="Unassembled WGS sequence"/>
</dbReference>
<dbReference type="eggNOG" id="COG2834">
    <property type="taxonomic scope" value="Bacteria"/>
</dbReference>